<feature type="compositionally biased region" description="Acidic residues" evidence="1">
    <location>
        <begin position="371"/>
        <end position="385"/>
    </location>
</feature>
<dbReference type="AlphaFoldDB" id="A0AAE0U818"/>
<gene>
    <name evidence="3" type="ORF">B0H63DRAFT_531806</name>
</gene>
<protein>
    <recommendedName>
        <fullName evidence="2">2EXR domain-containing protein</fullName>
    </recommendedName>
</protein>
<evidence type="ECO:0000313" key="3">
    <source>
        <dbReference type="EMBL" id="KAK3393894.1"/>
    </source>
</evidence>
<feature type="domain" description="2EXR" evidence="2">
    <location>
        <begin position="105"/>
        <end position="205"/>
    </location>
</feature>
<evidence type="ECO:0000259" key="2">
    <source>
        <dbReference type="Pfam" id="PF20150"/>
    </source>
</evidence>
<reference evidence="3" key="2">
    <citation type="submission" date="2023-06" db="EMBL/GenBank/DDBJ databases">
        <authorList>
            <consortium name="Lawrence Berkeley National Laboratory"/>
            <person name="Haridas S."/>
            <person name="Hensen N."/>
            <person name="Bonometti L."/>
            <person name="Westerberg I."/>
            <person name="Brannstrom I.O."/>
            <person name="Guillou S."/>
            <person name="Cros-Aarteil S."/>
            <person name="Calhoun S."/>
            <person name="Kuo A."/>
            <person name="Mondo S."/>
            <person name="Pangilinan J."/>
            <person name="Riley R."/>
            <person name="LaButti K."/>
            <person name="Andreopoulos B."/>
            <person name="Lipzen A."/>
            <person name="Chen C."/>
            <person name="Yanf M."/>
            <person name="Daum C."/>
            <person name="Ng V."/>
            <person name="Clum A."/>
            <person name="Steindorff A."/>
            <person name="Ohm R."/>
            <person name="Martin F."/>
            <person name="Silar P."/>
            <person name="Natvig D."/>
            <person name="Lalanne C."/>
            <person name="Gautier V."/>
            <person name="Ament-velasquez S.L."/>
            <person name="Kruys A."/>
            <person name="Hutchinson M.I."/>
            <person name="Powell A.J."/>
            <person name="Barry K."/>
            <person name="Miller A.N."/>
            <person name="Grigoriev I.V."/>
            <person name="Debuchy R."/>
            <person name="Gladieux P."/>
            <person name="Thoren M.H."/>
            <person name="Johannesson H."/>
        </authorList>
    </citation>
    <scope>NUCLEOTIDE SEQUENCE</scope>
    <source>
        <strain evidence="3">CBS 232.78</strain>
    </source>
</reference>
<reference evidence="3" key="1">
    <citation type="journal article" date="2023" name="Mol. Phylogenet. Evol.">
        <title>Genome-scale phylogeny and comparative genomics of the fungal order Sordariales.</title>
        <authorList>
            <person name="Hensen N."/>
            <person name="Bonometti L."/>
            <person name="Westerberg I."/>
            <person name="Brannstrom I.O."/>
            <person name="Guillou S."/>
            <person name="Cros-Aarteil S."/>
            <person name="Calhoun S."/>
            <person name="Haridas S."/>
            <person name="Kuo A."/>
            <person name="Mondo S."/>
            <person name="Pangilinan J."/>
            <person name="Riley R."/>
            <person name="LaButti K."/>
            <person name="Andreopoulos B."/>
            <person name="Lipzen A."/>
            <person name="Chen C."/>
            <person name="Yan M."/>
            <person name="Daum C."/>
            <person name="Ng V."/>
            <person name="Clum A."/>
            <person name="Steindorff A."/>
            <person name="Ohm R.A."/>
            <person name="Martin F."/>
            <person name="Silar P."/>
            <person name="Natvig D.O."/>
            <person name="Lalanne C."/>
            <person name="Gautier V."/>
            <person name="Ament-Velasquez S.L."/>
            <person name="Kruys A."/>
            <person name="Hutchinson M.I."/>
            <person name="Powell A.J."/>
            <person name="Barry K."/>
            <person name="Miller A.N."/>
            <person name="Grigoriev I.V."/>
            <person name="Debuchy R."/>
            <person name="Gladieux P."/>
            <person name="Hiltunen Thoren M."/>
            <person name="Johannesson H."/>
        </authorList>
    </citation>
    <scope>NUCLEOTIDE SEQUENCE</scope>
    <source>
        <strain evidence="3">CBS 232.78</strain>
    </source>
</reference>
<evidence type="ECO:0000256" key="1">
    <source>
        <dbReference type="SAM" id="MobiDB-lite"/>
    </source>
</evidence>
<proteinExistence type="predicted"/>
<name>A0AAE0U818_9PEZI</name>
<dbReference type="EMBL" id="JAULSW010000001">
    <property type="protein sequence ID" value="KAK3393894.1"/>
    <property type="molecule type" value="Genomic_DNA"/>
</dbReference>
<dbReference type="Proteomes" id="UP001285441">
    <property type="component" value="Unassembled WGS sequence"/>
</dbReference>
<feature type="region of interest" description="Disordered" evidence="1">
    <location>
        <begin position="367"/>
        <end position="396"/>
    </location>
</feature>
<comment type="caution">
    <text evidence="3">The sequence shown here is derived from an EMBL/GenBank/DDBJ whole genome shotgun (WGS) entry which is preliminary data.</text>
</comment>
<organism evidence="3 4">
    <name type="scientific">Podospora didyma</name>
    <dbReference type="NCBI Taxonomy" id="330526"/>
    <lineage>
        <taxon>Eukaryota</taxon>
        <taxon>Fungi</taxon>
        <taxon>Dikarya</taxon>
        <taxon>Ascomycota</taxon>
        <taxon>Pezizomycotina</taxon>
        <taxon>Sordariomycetes</taxon>
        <taxon>Sordariomycetidae</taxon>
        <taxon>Sordariales</taxon>
        <taxon>Podosporaceae</taxon>
        <taxon>Podospora</taxon>
    </lineage>
</organism>
<accession>A0AAE0U818</accession>
<dbReference type="InterPro" id="IPR045518">
    <property type="entry name" value="2EXR"/>
</dbReference>
<feature type="compositionally biased region" description="Low complexity" evidence="1">
    <location>
        <begin position="386"/>
        <end position="396"/>
    </location>
</feature>
<sequence>MRILIGNHCDEFGRLLASLKWDQIIDIAKHHVRFNHDPACLTRRGYVFDEAEALADADGRTLWPLSFLTNQSAPTSAALRSFVVSVEEGDKNIQEPNTEQHIDSFPNFIKLPKELRCEIFSLVACRLAVFDSRIRVDASGNLYALQSNKTIRGDAEFRRNSADCRTIMQVCSESKHVAVEHVVPGIQRPPGTEDQPGHFNRKFDWLSLSLDERAIVRSPHINLLATDDSLESLVISDKAMKNVQKLIIVCLAEFQTLETARQEHRRFVRFIKRKMPKLRHLAIQVMSLDTCGLYPGKKIAKEMHPGIRVDEPGPCQFRALRRSLWGRSFVPAWERYGPRNAVKSIREFRARVQDVWLRFDHGILPVLPAPEESDDDGDDGEDGGDDSSSSSESGQE</sequence>
<keyword evidence="4" id="KW-1185">Reference proteome</keyword>
<dbReference type="Pfam" id="PF20150">
    <property type="entry name" value="2EXR"/>
    <property type="match status" value="1"/>
</dbReference>
<evidence type="ECO:0000313" key="4">
    <source>
        <dbReference type="Proteomes" id="UP001285441"/>
    </source>
</evidence>